<keyword evidence="3" id="KW-1185">Reference proteome</keyword>
<reference evidence="2" key="1">
    <citation type="thesis" date="2020" institute="ProQuest LLC" country="789 East Eisenhower Parkway, Ann Arbor, MI, USA">
        <title>Comparative Genomics and Chromosome Evolution.</title>
        <authorList>
            <person name="Mudd A.B."/>
        </authorList>
    </citation>
    <scope>NUCLEOTIDE SEQUENCE</scope>
    <source>
        <strain evidence="2">237g6f4</strain>
        <tissue evidence="2">Blood</tissue>
    </source>
</reference>
<organism evidence="2 3">
    <name type="scientific">Engystomops pustulosus</name>
    <name type="common">Tungara frog</name>
    <name type="synonym">Physalaemus pustulosus</name>
    <dbReference type="NCBI Taxonomy" id="76066"/>
    <lineage>
        <taxon>Eukaryota</taxon>
        <taxon>Metazoa</taxon>
        <taxon>Chordata</taxon>
        <taxon>Craniata</taxon>
        <taxon>Vertebrata</taxon>
        <taxon>Euteleostomi</taxon>
        <taxon>Amphibia</taxon>
        <taxon>Batrachia</taxon>
        <taxon>Anura</taxon>
        <taxon>Neobatrachia</taxon>
        <taxon>Hyloidea</taxon>
        <taxon>Leptodactylidae</taxon>
        <taxon>Leiuperinae</taxon>
        <taxon>Engystomops</taxon>
    </lineage>
</organism>
<feature type="domain" description="SNF2 N-terminal" evidence="1">
    <location>
        <begin position="2"/>
        <end position="87"/>
    </location>
</feature>
<dbReference type="GO" id="GO:0031508">
    <property type="term" value="P:pericentric heterochromatin formation"/>
    <property type="evidence" value="ECO:0007669"/>
    <property type="project" value="TreeGrafter"/>
</dbReference>
<dbReference type="GO" id="GO:0046651">
    <property type="term" value="P:lymphocyte proliferation"/>
    <property type="evidence" value="ECO:0007669"/>
    <property type="project" value="TreeGrafter"/>
</dbReference>
<dbReference type="Gene3D" id="3.40.50.10810">
    <property type="entry name" value="Tandem AAA-ATPase domain"/>
    <property type="match status" value="1"/>
</dbReference>
<dbReference type="Pfam" id="PF00176">
    <property type="entry name" value="SNF2-rel_dom"/>
    <property type="match status" value="1"/>
</dbReference>
<dbReference type="AlphaFoldDB" id="A0AAV6YMB7"/>
<evidence type="ECO:0000313" key="2">
    <source>
        <dbReference type="EMBL" id="KAG8535118.1"/>
    </source>
</evidence>
<dbReference type="GO" id="GO:0044027">
    <property type="term" value="P:negative regulation of gene expression via chromosomal CpG island methylation"/>
    <property type="evidence" value="ECO:0007669"/>
    <property type="project" value="TreeGrafter"/>
</dbReference>
<proteinExistence type="predicted"/>
<feature type="non-terminal residue" evidence="2">
    <location>
        <position position="91"/>
    </location>
</feature>
<name>A0AAV6YMB7_ENGPU</name>
<dbReference type="GO" id="GO:0005524">
    <property type="term" value="F:ATP binding"/>
    <property type="evidence" value="ECO:0007669"/>
    <property type="project" value="InterPro"/>
</dbReference>
<evidence type="ECO:0000313" key="3">
    <source>
        <dbReference type="Proteomes" id="UP000824782"/>
    </source>
</evidence>
<gene>
    <name evidence="2" type="ORF">GDO81_029398</name>
</gene>
<dbReference type="InterPro" id="IPR038718">
    <property type="entry name" value="SNF2-like_sf"/>
</dbReference>
<dbReference type="InterPro" id="IPR027417">
    <property type="entry name" value="P-loop_NTPase"/>
</dbReference>
<dbReference type="GO" id="GO:0003682">
    <property type="term" value="F:chromatin binding"/>
    <property type="evidence" value="ECO:0007669"/>
    <property type="project" value="TreeGrafter"/>
</dbReference>
<dbReference type="PANTHER" id="PTHR47161:SF1">
    <property type="entry name" value="LYMPHOID-SPECIFIC HELICASE"/>
    <property type="match status" value="1"/>
</dbReference>
<feature type="non-terminal residue" evidence="2">
    <location>
        <position position="1"/>
    </location>
</feature>
<evidence type="ECO:0000259" key="1">
    <source>
        <dbReference type="Pfam" id="PF00176"/>
    </source>
</evidence>
<dbReference type="GO" id="GO:0005634">
    <property type="term" value="C:nucleus"/>
    <property type="evidence" value="ECO:0007669"/>
    <property type="project" value="TreeGrafter"/>
</dbReference>
<dbReference type="GO" id="GO:0006346">
    <property type="term" value="P:DNA methylation-dependent constitutive heterochromatin formation"/>
    <property type="evidence" value="ECO:0007669"/>
    <property type="project" value="TreeGrafter"/>
</dbReference>
<sequence>SFESWFDIAGISQNAEDLIAKEREQNILHMLHQILTPFLLRRLKSDVALEVPPKREVVVYAPLTKKQETFYTAIVNRTIVQMLGKEKVHDL</sequence>
<dbReference type="Proteomes" id="UP000824782">
    <property type="component" value="Unassembled WGS sequence"/>
</dbReference>
<protein>
    <recommendedName>
        <fullName evidence="1">SNF2 N-terminal domain-containing protein</fullName>
    </recommendedName>
</protein>
<accession>A0AAV6YMB7</accession>
<dbReference type="PANTHER" id="PTHR47161">
    <property type="entry name" value="LYMPHOID-SPECIFIC HELICASE"/>
    <property type="match status" value="1"/>
</dbReference>
<comment type="caution">
    <text evidence="2">The sequence shown here is derived from an EMBL/GenBank/DDBJ whole genome shotgun (WGS) entry which is preliminary data.</text>
</comment>
<dbReference type="EMBL" id="WNYA01077973">
    <property type="protein sequence ID" value="KAG8535118.1"/>
    <property type="molecule type" value="Genomic_DNA"/>
</dbReference>
<dbReference type="InterPro" id="IPR000330">
    <property type="entry name" value="SNF2_N"/>
</dbReference>
<dbReference type="GO" id="GO:0005721">
    <property type="term" value="C:pericentric heterochromatin"/>
    <property type="evidence" value="ECO:0007669"/>
    <property type="project" value="TreeGrafter"/>
</dbReference>
<dbReference type="Gene3D" id="3.40.50.300">
    <property type="entry name" value="P-loop containing nucleotide triphosphate hydrolases"/>
    <property type="match status" value="1"/>
</dbReference>